<dbReference type="InterPro" id="IPR000182">
    <property type="entry name" value="GNAT_dom"/>
</dbReference>
<dbReference type="Pfam" id="PF00583">
    <property type="entry name" value="Acetyltransf_1"/>
    <property type="match status" value="1"/>
</dbReference>
<evidence type="ECO:0000259" key="1">
    <source>
        <dbReference type="PROSITE" id="PS51186"/>
    </source>
</evidence>
<proteinExistence type="predicted"/>
<organism evidence="2 3">
    <name type="scientific">Pseudomonas oryzihabitans</name>
    <dbReference type="NCBI Taxonomy" id="47885"/>
    <lineage>
        <taxon>Bacteria</taxon>
        <taxon>Pseudomonadati</taxon>
        <taxon>Pseudomonadota</taxon>
        <taxon>Gammaproteobacteria</taxon>
        <taxon>Pseudomonadales</taxon>
        <taxon>Pseudomonadaceae</taxon>
        <taxon>Pseudomonas</taxon>
    </lineage>
</organism>
<dbReference type="RefSeq" id="WP_059313631.1">
    <property type="nucleotide sequence ID" value="NZ_CP013987.1"/>
</dbReference>
<dbReference type="InterPro" id="IPR016181">
    <property type="entry name" value="Acyl_CoA_acyltransferase"/>
</dbReference>
<dbReference type="PROSITE" id="PS51186">
    <property type="entry name" value="GNAT"/>
    <property type="match status" value="1"/>
</dbReference>
<feature type="domain" description="N-acetyltransferase" evidence="1">
    <location>
        <begin position="16"/>
        <end position="192"/>
    </location>
</feature>
<dbReference type="Proteomes" id="UP000064137">
    <property type="component" value="Chromosome"/>
</dbReference>
<protein>
    <submittedName>
        <fullName evidence="2">Acetyltransferase</fullName>
    </submittedName>
</protein>
<evidence type="ECO:0000313" key="2">
    <source>
        <dbReference type="EMBL" id="ALZ83371.1"/>
    </source>
</evidence>
<keyword evidence="2" id="KW-0808">Transferase</keyword>
<dbReference type="CDD" id="cd04301">
    <property type="entry name" value="NAT_SF"/>
    <property type="match status" value="1"/>
</dbReference>
<dbReference type="OrthoDB" id="187903at2"/>
<evidence type="ECO:0000313" key="3">
    <source>
        <dbReference type="Proteomes" id="UP000064137"/>
    </source>
</evidence>
<accession>A0A0U4VJP5</accession>
<dbReference type="EMBL" id="CP013987">
    <property type="protein sequence ID" value="ALZ83371.1"/>
    <property type="molecule type" value="Genomic_DNA"/>
</dbReference>
<sequence>MDIQLLHGAAIAPLIPELAALRIAVFRKFPYLYDGTLDYESRYLQTYAKAPDSLCVLVRDAGRVVGAATALPLVDETLEFQQPFLAHGWPLERIYYFGESLLLPAYRGQGLGRRFFAEREARARQLGRFAWCAFCAVQRPDDHPRRPVGYRPLHGLWRGEGFVEHPELLTHYLWQDLDETAESPKPMTFWLKELP</sequence>
<gene>
    <name evidence="2" type="ORF">APT59_03825</name>
</gene>
<dbReference type="KEGG" id="por:APT59_03825"/>
<dbReference type="Gene3D" id="3.40.630.30">
    <property type="match status" value="1"/>
</dbReference>
<dbReference type="SUPFAM" id="SSF55729">
    <property type="entry name" value="Acyl-CoA N-acyltransferases (Nat)"/>
    <property type="match status" value="1"/>
</dbReference>
<dbReference type="GO" id="GO:0016747">
    <property type="term" value="F:acyltransferase activity, transferring groups other than amino-acyl groups"/>
    <property type="evidence" value="ECO:0007669"/>
    <property type="project" value="InterPro"/>
</dbReference>
<reference evidence="2 3" key="1">
    <citation type="submission" date="2016-01" db="EMBL/GenBank/DDBJ databases">
        <title>Annotation of Pseudomonas oryzihabitans USDA-ARS-USMARC-56511.</title>
        <authorList>
            <person name="Harhay G.P."/>
            <person name="Harhay D.M."/>
            <person name="Smith T.P.L."/>
            <person name="Bono J.L."/>
            <person name="Heaton M.P."/>
            <person name="Clawson M.L."/>
            <person name="Chitko-Mckown C.G."/>
            <person name="Capik S.F."/>
            <person name="DeDonder K.D."/>
            <person name="Apley M.D."/>
            <person name="Lubbers B.V."/>
            <person name="White B.J."/>
            <person name="Larson R.L."/>
        </authorList>
    </citation>
    <scope>NUCLEOTIDE SEQUENCE [LARGE SCALE GENOMIC DNA]</scope>
    <source>
        <strain evidence="2 3">USDA-ARS-USMARC-56511</strain>
    </source>
</reference>
<name>A0A0U4VJP5_9PSED</name>
<dbReference type="AlphaFoldDB" id="A0A0U4VJP5"/>